<keyword evidence="1" id="KW-0472">Membrane</keyword>
<sequence length="53" mass="5947">MTTDLIALLVVAILCAFCIRWVSVRLRFPVPAYMTVIFVFVLVVAALYGRSLD</sequence>
<keyword evidence="3" id="KW-1185">Reference proteome</keyword>
<evidence type="ECO:0000313" key="3">
    <source>
        <dbReference type="Proteomes" id="UP000805614"/>
    </source>
</evidence>
<proteinExistence type="predicted"/>
<evidence type="ECO:0000256" key="1">
    <source>
        <dbReference type="SAM" id="Phobius"/>
    </source>
</evidence>
<keyword evidence="1" id="KW-1133">Transmembrane helix</keyword>
<evidence type="ECO:0000313" key="2">
    <source>
        <dbReference type="EMBL" id="MBC6465669.1"/>
    </source>
</evidence>
<reference evidence="2 3" key="1">
    <citation type="submission" date="2020-06" db="EMBL/GenBank/DDBJ databases">
        <title>Actinomadura xiongansis sp. nov., isolated from soil of Baiyangdian.</title>
        <authorList>
            <person name="Zhang X."/>
        </authorList>
    </citation>
    <scope>NUCLEOTIDE SEQUENCE [LARGE SCALE GENOMIC DNA]</scope>
    <source>
        <strain evidence="2 3">HBUM206468</strain>
    </source>
</reference>
<keyword evidence="1" id="KW-0812">Transmembrane</keyword>
<accession>A0ABR7LLM0</accession>
<dbReference type="RefSeq" id="WP_187242684.1">
    <property type="nucleotide sequence ID" value="NZ_BAAAOK010000006.1"/>
</dbReference>
<protein>
    <submittedName>
        <fullName evidence="2">Uncharacterized protein</fullName>
    </submittedName>
</protein>
<gene>
    <name evidence="2" type="ORF">HKK74_09190</name>
</gene>
<comment type="caution">
    <text evidence="2">The sequence shown here is derived from an EMBL/GenBank/DDBJ whole genome shotgun (WGS) entry which is preliminary data.</text>
</comment>
<name>A0ABR7LLM0_9ACTN</name>
<feature type="transmembrane region" description="Helical" evidence="1">
    <location>
        <begin position="30"/>
        <end position="49"/>
    </location>
</feature>
<organism evidence="2 3">
    <name type="scientific">Actinomadura alba</name>
    <dbReference type="NCBI Taxonomy" id="406431"/>
    <lineage>
        <taxon>Bacteria</taxon>
        <taxon>Bacillati</taxon>
        <taxon>Actinomycetota</taxon>
        <taxon>Actinomycetes</taxon>
        <taxon>Streptosporangiales</taxon>
        <taxon>Thermomonosporaceae</taxon>
        <taxon>Actinomadura</taxon>
    </lineage>
</organism>
<dbReference type="EMBL" id="JABVEC010000005">
    <property type="protein sequence ID" value="MBC6465669.1"/>
    <property type="molecule type" value="Genomic_DNA"/>
</dbReference>
<dbReference type="Proteomes" id="UP000805614">
    <property type="component" value="Unassembled WGS sequence"/>
</dbReference>